<evidence type="ECO:0000259" key="10">
    <source>
        <dbReference type="SMART" id="SM01011"/>
    </source>
</evidence>
<keyword evidence="11" id="KW-0031">Aminopeptidase</keyword>
<reference evidence="11 12" key="1">
    <citation type="submission" date="2018-02" db="EMBL/GenBank/DDBJ databases">
        <title>Genomic Encyclopedia of Archaeal and Bacterial Type Strains, Phase II (KMG-II): from individual species to whole genera.</title>
        <authorList>
            <person name="Goeker M."/>
        </authorList>
    </citation>
    <scope>NUCLEOTIDE SEQUENCE [LARGE SCALE GENOMIC DNA]</scope>
    <source>
        <strain evidence="11 12">DSM 22857</strain>
    </source>
</reference>
<feature type="region of interest" description="Disordered" evidence="9">
    <location>
        <begin position="1"/>
        <end position="45"/>
    </location>
</feature>
<evidence type="ECO:0000256" key="1">
    <source>
        <dbReference type="ARBA" id="ARBA00001424"/>
    </source>
</evidence>
<keyword evidence="11" id="KW-0645">Protease</keyword>
<accession>A0A2S6IX25</accession>
<dbReference type="InterPro" id="IPR029149">
    <property type="entry name" value="Creatin/AminoP/Spt16_N"/>
</dbReference>
<evidence type="ECO:0000256" key="6">
    <source>
        <dbReference type="ARBA" id="ARBA00022801"/>
    </source>
</evidence>
<dbReference type="CDD" id="cd01087">
    <property type="entry name" value="Prolidase"/>
    <property type="match status" value="1"/>
</dbReference>
<evidence type="ECO:0000256" key="2">
    <source>
        <dbReference type="ARBA" id="ARBA00001936"/>
    </source>
</evidence>
<keyword evidence="6" id="KW-0378">Hydrolase</keyword>
<comment type="catalytic activity">
    <reaction evidence="1">
        <text>Release of any N-terminal amino acid, including proline, that is linked to proline, even from a dipeptide or tripeptide.</text>
        <dbReference type="EC" id="3.4.11.9"/>
    </reaction>
</comment>
<dbReference type="GO" id="GO:0070006">
    <property type="term" value="F:metalloaminopeptidase activity"/>
    <property type="evidence" value="ECO:0007669"/>
    <property type="project" value="InterPro"/>
</dbReference>
<dbReference type="PROSITE" id="PS00491">
    <property type="entry name" value="PROLINE_PEPTIDASE"/>
    <property type="match status" value="1"/>
</dbReference>
<dbReference type="PANTHER" id="PTHR43226:SF4">
    <property type="entry name" value="XAA-PRO AMINOPEPTIDASE 3"/>
    <property type="match status" value="1"/>
</dbReference>
<dbReference type="Pfam" id="PF00557">
    <property type="entry name" value="Peptidase_M24"/>
    <property type="match status" value="1"/>
</dbReference>
<dbReference type="GO" id="GO:0006508">
    <property type="term" value="P:proteolysis"/>
    <property type="evidence" value="ECO:0007669"/>
    <property type="project" value="TreeGrafter"/>
</dbReference>
<dbReference type="AlphaFoldDB" id="A0A2S6IX25"/>
<evidence type="ECO:0000313" key="11">
    <source>
        <dbReference type="EMBL" id="PPK98790.1"/>
    </source>
</evidence>
<proteinExistence type="inferred from homology"/>
<dbReference type="InterPro" id="IPR007865">
    <property type="entry name" value="Aminopep_P_N"/>
</dbReference>
<dbReference type="Gene3D" id="3.90.230.10">
    <property type="entry name" value="Creatinase/methionine aminopeptidase superfamily"/>
    <property type="match status" value="1"/>
</dbReference>
<dbReference type="OrthoDB" id="9806388at2"/>
<evidence type="ECO:0000256" key="4">
    <source>
        <dbReference type="ARBA" id="ARBA00012574"/>
    </source>
</evidence>
<comment type="cofactor">
    <cofactor evidence="2">
        <name>Mn(2+)</name>
        <dbReference type="ChEBI" id="CHEBI:29035"/>
    </cofactor>
</comment>
<evidence type="ECO:0000256" key="7">
    <source>
        <dbReference type="ARBA" id="ARBA00023211"/>
    </source>
</evidence>
<feature type="domain" description="Aminopeptidase P N-terminal" evidence="10">
    <location>
        <begin position="68"/>
        <end position="217"/>
    </location>
</feature>
<gene>
    <name evidence="11" type="ORF">CLV92_101491</name>
</gene>
<dbReference type="GO" id="GO:0005829">
    <property type="term" value="C:cytosol"/>
    <property type="evidence" value="ECO:0007669"/>
    <property type="project" value="TreeGrafter"/>
</dbReference>
<dbReference type="EC" id="3.4.11.9" evidence="4"/>
<feature type="compositionally biased region" description="Low complexity" evidence="9">
    <location>
        <begin position="21"/>
        <end position="34"/>
    </location>
</feature>
<keyword evidence="5 8" id="KW-0479">Metal-binding</keyword>
<dbReference type="SMART" id="SM01011">
    <property type="entry name" value="AMP_N"/>
    <property type="match status" value="1"/>
</dbReference>
<organism evidence="11 12">
    <name type="scientific">Kineococcus xinjiangensis</name>
    <dbReference type="NCBI Taxonomy" id="512762"/>
    <lineage>
        <taxon>Bacteria</taxon>
        <taxon>Bacillati</taxon>
        <taxon>Actinomycetota</taxon>
        <taxon>Actinomycetes</taxon>
        <taxon>Kineosporiales</taxon>
        <taxon>Kineosporiaceae</taxon>
        <taxon>Kineococcus</taxon>
    </lineage>
</organism>
<dbReference type="SUPFAM" id="SSF55920">
    <property type="entry name" value="Creatinase/aminopeptidase"/>
    <property type="match status" value="1"/>
</dbReference>
<keyword evidence="12" id="KW-1185">Reference proteome</keyword>
<evidence type="ECO:0000313" key="12">
    <source>
        <dbReference type="Proteomes" id="UP000239485"/>
    </source>
</evidence>
<evidence type="ECO:0000256" key="3">
    <source>
        <dbReference type="ARBA" id="ARBA00008766"/>
    </source>
</evidence>
<comment type="similarity">
    <text evidence="3 8">Belongs to the peptidase M24B family.</text>
</comment>
<dbReference type="InterPro" id="IPR036005">
    <property type="entry name" value="Creatinase/aminopeptidase-like"/>
</dbReference>
<dbReference type="Proteomes" id="UP000239485">
    <property type="component" value="Unassembled WGS sequence"/>
</dbReference>
<protein>
    <recommendedName>
        <fullName evidence="4">Xaa-Pro aminopeptidase</fullName>
        <ecNumber evidence="4">3.4.11.9</ecNumber>
    </recommendedName>
</protein>
<dbReference type="Pfam" id="PF05195">
    <property type="entry name" value="AMP_N"/>
    <property type="match status" value="1"/>
</dbReference>
<dbReference type="SUPFAM" id="SSF53092">
    <property type="entry name" value="Creatinase/prolidase N-terminal domain"/>
    <property type="match status" value="1"/>
</dbReference>
<sequence length="538" mass="58081">MRETGRVSDAPASEALPPEVTDPAAADATGQTDAQEAKSHRSLPRSAAFRRFIAEGWGPQPTEPTAPDAAAPYAAARRAVLSGTFPGEALLVPAGGLSVRSNDTDYRYRPHSAFAHLTGLGTDREPDAVLALLPRPDGHEAVLYLRPQGERSSEEFFADARYGELWVGPRPTLAGMTVSTGIRCRDVAQLHADLEESLADAATKGLRVLRDADARATELADTLRRSGSAGHGQADGEEERAAREADEEFATAVSELRLVKDEWEVEQLREAVAASVRGFEEVVRRLPAAVASPRGERVVEAAFDSTARIEGNGVGYETISAAGEHACTLHWIRNDGPVREGDLLLLDAGVEVDSLYTADITRTLPVTGTFTPAQRKVYQAVLDAADAAFAEARPGRRFRDVHEAAMRVIADRLAGWGLLPVAAEQSLEAEGQFHRRWMAHGTSHHLGLDVHDCAQARREMYLDAELRPGMVFTIEPGLYFKADDLLAPEELRGIGVRIEDDVLVTADGCENLSAALPRDPGEVEEWMARLRTAAPGGS</sequence>
<comment type="caution">
    <text evidence="11">The sequence shown here is derived from an EMBL/GenBank/DDBJ whole genome shotgun (WGS) entry which is preliminary data.</text>
</comment>
<dbReference type="InterPro" id="IPR000994">
    <property type="entry name" value="Pept_M24"/>
</dbReference>
<dbReference type="InterPro" id="IPR001131">
    <property type="entry name" value="Peptidase_M24B_aminopep-P_CS"/>
</dbReference>
<dbReference type="PANTHER" id="PTHR43226">
    <property type="entry name" value="XAA-PRO AMINOPEPTIDASE 3"/>
    <property type="match status" value="1"/>
</dbReference>
<dbReference type="InterPro" id="IPR052433">
    <property type="entry name" value="X-Pro_dipept-like"/>
</dbReference>
<dbReference type="Gene3D" id="3.40.350.10">
    <property type="entry name" value="Creatinase/prolidase N-terminal domain"/>
    <property type="match status" value="1"/>
</dbReference>
<dbReference type="RefSeq" id="WP_104431132.1">
    <property type="nucleotide sequence ID" value="NZ_PTJD01000001.1"/>
</dbReference>
<evidence type="ECO:0000256" key="9">
    <source>
        <dbReference type="SAM" id="MobiDB-lite"/>
    </source>
</evidence>
<evidence type="ECO:0000256" key="5">
    <source>
        <dbReference type="ARBA" id="ARBA00022723"/>
    </source>
</evidence>
<keyword evidence="7" id="KW-0464">Manganese</keyword>
<dbReference type="EMBL" id="PTJD01000001">
    <property type="protein sequence ID" value="PPK98790.1"/>
    <property type="molecule type" value="Genomic_DNA"/>
</dbReference>
<name>A0A2S6IX25_9ACTN</name>
<evidence type="ECO:0000256" key="8">
    <source>
        <dbReference type="RuleBase" id="RU000590"/>
    </source>
</evidence>
<feature type="region of interest" description="Disordered" evidence="9">
    <location>
        <begin position="220"/>
        <end position="245"/>
    </location>
</feature>
<dbReference type="GO" id="GO:0030145">
    <property type="term" value="F:manganese ion binding"/>
    <property type="evidence" value="ECO:0007669"/>
    <property type="project" value="InterPro"/>
</dbReference>